<feature type="transmembrane region" description="Helical" evidence="14">
    <location>
        <begin position="473"/>
        <end position="493"/>
    </location>
</feature>
<feature type="transmembrane region" description="Helical" evidence="14">
    <location>
        <begin position="119"/>
        <end position="143"/>
    </location>
</feature>
<feature type="transmembrane region" description="Helical" evidence="14">
    <location>
        <begin position="677"/>
        <end position="698"/>
    </location>
</feature>
<dbReference type="PANTHER" id="PTHR48086">
    <property type="entry name" value="SODIUM/PROLINE SYMPORTER-RELATED"/>
    <property type="match status" value="1"/>
</dbReference>
<evidence type="ECO:0000256" key="8">
    <source>
        <dbReference type="ARBA" id="ARBA00023053"/>
    </source>
</evidence>
<keyword evidence="9" id="KW-0406">Ion transport</keyword>
<evidence type="ECO:0000256" key="3">
    <source>
        <dbReference type="ARBA" id="ARBA00022448"/>
    </source>
</evidence>
<keyword evidence="10 14" id="KW-0472">Membrane</keyword>
<dbReference type="PROSITE" id="PS50283">
    <property type="entry name" value="NA_SOLUT_SYMP_3"/>
    <property type="match status" value="1"/>
</dbReference>
<evidence type="ECO:0000256" key="7">
    <source>
        <dbReference type="ARBA" id="ARBA00022989"/>
    </source>
</evidence>
<evidence type="ECO:0000313" key="16">
    <source>
        <dbReference type="Proteomes" id="UP000622317"/>
    </source>
</evidence>
<evidence type="ECO:0000256" key="4">
    <source>
        <dbReference type="ARBA" id="ARBA00022475"/>
    </source>
</evidence>
<feature type="transmembrane region" description="Helical" evidence="14">
    <location>
        <begin position="446"/>
        <end position="466"/>
    </location>
</feature>
<dbReference type="RefSeq" id="WP_191615047.1">
    <property type="nucleotide sequence ID" value="NZ_JACYFG010000002.1"/>
</dbReference>
<proteinExistence type="inferred from homology"/>
<evidence type="ECO:0000313" key="15">
    <source>
        <dbReference type="EMBL" id="MBD5777916.1"/>
    </source>
</evidence>
<keyword evidence="11" id="KW-0739">Sodium transport</keyword>
<keyword evidence="8" id="KW-0915">Sodium</keyword>
<evidence type="ECO:0000256" key="12">
    <source>
        <dbReference type="ARBA" id="ARBA00033708"/>
    </source>
</evidence>
<feature type="transmembrane region" description="Helical" evidence="14">
    <location>
        <begin position="213"/>
        <end position="232"/>
    </location>
</feature>
<feature type="transmembrane region" description="Helical" evidence="14">
    <location>
        <begin position="335"/>
        <end position="353"/>
    </location>
</feature>
<evidence type="ECO:0000256" key="6">
    <source>
        <dbReference type="ARBA" id="ARBA00022847"/>
    </source>
</evidence>
<feature type="transmembrane region" description="Helical" evidence="14">
    <location>
        <begin position="287"/>
        <end position="314"/>
    </location>
</feature>
<dbReference type="InterPro" id="IPR050277">
    <property type="entry name" value="Sodium:Solute_Symporter"/>
</dbReference>
<evidence type="ECO:0000256" key="13">
    <source>
        <dbReference type="RuleBase" id="RU362091"/>
    </source>
</evidence>
<dbReference type="Pfam" id="PF00474">
    <property type="entry name" value="SSF"/>
    <property type="match status" value="1"/>
</dbReference>
<keyword evidence="5 14" id="KW-0812">Transmembrane</keyword>
<evidence type="ECO:0000256" key="10">
    <source>
        <dbReference type="ARBA" id="ARBA00023136"/>
    </source>
</evidence>
<dbReference type="Proteomes" id="UP000622317">
    <property type="component" value="Unassembled WGS sequence"/>
</dbReference>
<name>A0A927IFB0_9BACT</name>
<protein>
    <submittedName>
        <fullName evidence="15">Sodium:solute symporter family protein</fullName>
    </submittedName>
</protein>
<gene>
    <name evidence="15" type="ORF">IEN85_00215</name>
</gene>
<dbReference type="GO" id="GO:0015293">
    <property type="term" value="F:symporter activity"/>
    <property type="evidence" value="ECO:0007669"/>
    <property type="project" value="UniProtKB-KW"/>
</dbReference>
<sequence length="701" mass="78370">MQFLGLHVLDIIVLLIYLVVILWLGKKAGESNDDTSEFFLAGRSLGKFYQFFLNFGASTNADQAVAVTRETYRQGVGGMWIQFLVLFITPFYWFTALFFRRVRLTTLGDFFTERFKSPFLGGSYAVFTLLMAFVGGGVGYMVAGKTMMAITPKPAEALTVEERTTVEEFNEYHELDALTVSERSEVQQERYEVLRQKNLRGELRSFYSYTNPLVFYVGYGLIVAIYTMMGGFRAAAITDVIQGFLIVLFSMILIPLGLSKLGGFSGLHAAVPAFKFELFGSISLSEYGWYTIFAMACSQLVAIVAVAQAMLTAGSATNENSARFGIIGGMFFKRLLMLSWILAGLIAVGLYAGKLHDPDLAWGHMSRDLLLPGAIGLMLVGILAANMSTLDALSVSNSALFIKNLYQPFRPEKSEKHYIKVGRVVIGVTLFGGIGAAIYVDNLLELFKYFISIPAIFGAPIWLGFIWRRLTKVAVIVEVAICFAIFAIVPNVFMSLDWARTNPAFLQQTESFSHVYKAPALKEDVALGRAEQVGDTIEKEVYVEPKGIFFEKVVRQDPEDPNSPLIGIGRFESELWVMSWFGIDFTEFKKSQLVAARFFFNAFFPFLILIVVSLVTQPVSKRRLDYFFGKIYTPVQATPEEDERAVAYAAENPEEREAKKMFPNSNWEIAKPDKMDILGFGGSWLAVGGVIFLLWVMVSIR</sequence>
<evidence type="ECO:0000256" key="5">
    <source>
        <dbReference type="ARBA" id="ARBA00022692"/>
    </source>
</evidence>
<dbReference type="GO" id="GO:0006814">
    <property type="term" value="P:sodium ion transport"/>
    <property type="evidence" value="ECO:0007669"/>
    <property type="project" value="UniProtKB-KW"/>
</dbReference>
<feature type="transmembrane region" description="Helical" evidence="14">
    <location>
        <begin position="79"/>
        <end position="99"/>
    </location>
</feature>
<comment type="subcellular location">
    <subcellularLocation>
        <location evidence="1">Cell membrane</location>
        <topology evidence="1">Multi-pass membrane protein</topology>
    </subcellularLocation>
</comment>
<evidence type="ECO:0000256" key="14">
    <source>
        <dbReference type="SAM" id="Phobius"/>
    </source>
</evidence>
<keyword evidence="16" id="KW-1185">Reference proteome</keyword>
<dbReference type="InterPro" id="IPR038377">
    <property type="entry name" value="Na/Glc_symporter_sf"/>
</dbReference>
<comment type="similarity">
    <text evidence="2 13">Belongs to the sodium:solute symporter (SSF) (TC 2.A.21) family.</text>
</comment>
<dbReference type="Gene3D" id="1.20.1730.10">
    <property type="entry name" value="Sodium/glucose cotransporter"/>
    <property type="match status" value="1"/>
</dbReference>
<dbReference type="PANTHER" id="PTHR48086:SF3">
    <property type="entry name" value="SODIUM_PROLINE SYMPORTER"/>
    <property type="match status" value="1"/>
</dbReference>
<dbReference type="AlphaFoldDB" id="A0A927IFB0"/>
<keyword evidence="6" id="KW-0769">Symport</keyword>
<feature type="transmembrane region" description="Helical" evidence="14">
    <location>
        <begin position="421"/>
        <end position="440"/>
    </location>
</feature>
<evidence type="ECO:0000256" key="2">
    <source>
        <dbReference type="ARBA" id="ARBA00006434"/>
    </source>
</evidence>
<feature type="transmembrane region" description="Helical" evidence="14">
    <location>
        <begin position="244"/>
        <end position="267"/>
    </location>
</feature>
<feature type="transmembrane region" description="Helical" evidence="14">
    <location>
        <begin position="594"/>
        <end position="615"/>
    </location>
</feature>
<feature type="transmembrane region" description="Helical" evidence="14">
    <location>
        <begin position="373"/>
        <end position="400"/>
    </location>
</feature>
<evidence type="ECO:0000256" key="9">
    <source>
        <dbReference type="ARBA" id="ARBA00023065"/>
    </source>
</evidence>
<accession>A0A927IFB0</accession>
<evidence type="ECO:0000256" key="11">
    <source>
        <dbReference type="ARBA" id="ARBA00023201"/>
    </source>
</evidence>
<feature type="transmembrane region" description="Helical" evidence="14">
    <location>
        <begin position="7"/>
        <end position="25"/>
    </location>
</feature>
<organism evidence="15 16">
    <name type="scientific">Pelagicoccus enzymogenes</name>
    <dbReference type="NCBI Taxonomy" id="2773457"/>
    <lineage>
        <taxon>Bacteria</taxon>
        <taxon>Pseudomonadati</taxon>
        <taxon>Verrucomicrobiota</taxon>
        <taxon>Opitutia</taxon>
        <taxon>Puniceicoccales</taxon>
        <taxon>Pelagicoccaceae</taxon>
        <taxon>Pelagicoccus</taxon>
    </lineage>
</organism>
<comment type="caution">
    <text evidence="15">The sequence shown here is derived from an EMBL/GenBank/DDBJ whole genome shotgun (WGS) entry which is preliminary data.</text>
</comment>
<keyword evidence="3" id="KW-0813">Transport</keyword>
<dbReference type="GO" id="GO:0005886">
    <property type="term" value="C:plasma membrane"/>
    <property type="evidence" value="ECO:0007669"/>
    <property type="project" value="UniProtKB-SubCell"/>
</dbReference>
<dbReference type="InterPro" id="IPR001734">
    <property type="entry name" value="Na/solute_symporter"/>
</dbReference>
<comment type="catalytic activity">
    <reaction evidence="12">
        <text>L-proline(in) + Na(+)(in) = L-proline(out) + Na(+)(out)</text>
        <dbReference type="Rhea" id="RHEA:28967"/>
        <dbReference type="ChEBI" id="CHEBI:29101"/>
        <dbReference type="ChEBI" id="CHEBI:60039"/>
    </reaction>
</comment>
<keyword evidence="7 14" id="KW-1133">Transmembrane helix</keyword>
<dbReference type="EMBL" id="JACYFG010000002">
    <property type="protein sequence ID" value="MBD5777916.1"/>
    <property type="molecule type" value="Genomic_DNA"/>
</dbReference>
<reference evidence="15" key="1">
    <citation type="submission" date="2020-09" db="EMBL/GenBank/DDBJ databases">
        <title>Pelagicoccus enzymogenes sp. nov. with an EPS production, isolated from marine sediment.</title>
        <authorList>
            <person name="Feng X."/>
        </authorList>
    </citation>
    <scope>NUCLEOTIDE SEQUENCE</scope>
    <source>
        <strain evidence="15">NFK12</strain>
    </source>
</reference>
<evidence type="ECO:0000256" key="1">
    <source>
        <dbReference type="ARBA" id="ARBA00004651"/>
    </source>
</evidence>
<keyword evidence="4" id="KW-1003">Cell membrane</keyword>